<dbReference type="Gene3D" id="3.30.470.20">
    <property type="entry name" value="ATP-grasp fold, B domain"/>
    <property type="match status" value="1"/>
</dbReference>
<dbReference type="InterPro" id="IPR026838">
    <property type="entry name" value="YheC/D"/>
</dbReference>
<keyword evidence="2" id="KW-1185">Reference proteome</keyword>
<dbReference type="EMBL" id="JBFRHK010000002">
    <property type="protein sequence ID" value="MEX3744364.1"/>
    <property type="molecule type" value="Genomic_DNA"/>
</dbReference>
<protein>
    <submittedName>
        <fullName evidence="1">YheC/YheD family protein</fullName>
    </submittedName>
</protein>
<dbReference type="RefSeq" id="WP_368635365.1">
    <property type="nucleotide sequence ID" value="NZ_JBFRHK010000002.1"/>
</dbReference>
<organism evidence="1 2">
    <name type="scientific">Lysinibacillus xylanilyticus</name>
    <dbReference type="NCBI Taxonomy" id="582475"/>
    <lineage>
        <taxon>Bacteria</taxon>
        <taxon>Bacillati</taxon>
        <taxon>Bacillota</taxon>
        <taxon>Bacilli</taxon>
        <taxon>Bacillales</taxon>
        <taxon>Bacillaceae</taxon>
        <taxon>Lysinibacillus</taxon>
    </lineage>
</organism>
<evidence type="ECO:0000313" key="2">
    <source>
        <dbReference type="Proteomes" id="UP001558534"/>
    </source>
</evidence>
<dbReference type="Proteomes" id="UP001558534">
    <property type="component" value="Unassembled WGS sequence"/>
</dbReference>
<dbReference type="Pfam" id="PF14398">
    <property type="entry name" value="ATPgrasp_YheCD"/>
    <property type="match status" value="1"/>
</dbReference>
<proteinExistence type="predicted"/>
<sequence>MKNGLGKWEQCLLLKQNPLTTNCMPESTLYSLENLIYLLNKYEYIYVKHNTTGQGRAMYKVYKRKDGHYCFNGFTMQGEEISKCVAAIEDFHQVLHPYEKHGRLSGIYIIQEGVKSLTPDGNSISIRVHVQNLKGKWVIGGIYGRVATEDHGIVNSNRGSKAISIEELLSGYLMMDNTKKDQTIDSLKEDSILAAEVIASHFPCREYGIDFGINLEGKPILFEVNTTPSIRSFAKVDRAIWKNIVEIRKMQNEG</sequence>
<dbReference type="SUPFAM" id="SSF56059">
    <property type="entry name" value="Glutathione synthetase ATP-binding domain-like"/>
    <property type="match status" value="1"/>
</dbReference>
<comment type="caution">
    <text evidence="1">The sequence shown here is derived from an EMBL/GenBank/DDBJ whole genome shotgun (WGS) entry which is preliminary data.</text>
</comment>
<evidence type="ECO:0000313" key="1">
    <source>
        <dbReference type="EMBL" id="MEX3744364.1"/>
    </source>
</evidence>
<gene>
    <name evidence="1" type="ORF">AB1300_04385</name>
</gene>
<reference evidence="1 2" key="1">
    <citation type="submission" date="2024-07" db="EMBL/GenBank/DDBJ databases">
        <title>Characterization of a bacterium isolated from hydrolysated instant sea cucumber by whole-genome sequencing and metabolomics.</title>
        <authorList>
            <person name="Luo X."/>
            <person name="Zhang Z."/>
            <person name="Zheng Z."/>
            <person name="Zhang W."/>
            <person name="Ming T."/>
            <person name="Jiao L."/>
            <person name="Su X."/>
            <person name="Kong F."/>
            <person name="Xu J."/>
        </authorList>
    </citation>
    <scope>NUCLEOTIDE SEQUENCE [LARGE SCALE GENOMIC DNA]</scope>
    <source>
        <strain evidence="1 2">XL-2024</strain>
    </source>
</reference>
<accession>A0ABV3VTZ2</accession>
<name>A0ABV3VTZ2_9BACI</name>